<dbReference type="Proteomes" id="UP000886501">
    <property type="component" value="Unassembled WGS sequence"/>
</dbReference>
<keyword evidence="2" id="KW-1185">Reference proteome</keyword>
<comment type="caution">
    <text evidence="1">The sequence shown here is derived from an EMBL/GenBank/DDBJ whole genome shotgun (WGS) entry which is preliminary data.</text>
</comment>
<evidence type="ECO:0000313" key="1">
    <source>
        <dbReference type="EMBL" id="KAF9643099.1"/>
    </source>
</evidence>
<proteinExistence type="predicted"/>
<sequence>MTLENNQTFISPHNQRITHIDAWPHRKNGSATADSYGFEYPTFASLIDTVITQEDNEFPCRQYASGCSFDDIIWQQAIGACKNMDHNHHGHNMGDEEKVLFDLVSMGIIDHQEFDKPHKWSSHSIRYSAVVADCLWALFEAECSRNDRLEQDLNALKGQVALLNTRLLAMDHYLFEANNKVNNKLKKDGERFNCHHGCVNLLQEKHNGLVLFVTNLSDQLDLHHHSLISLQGGVCTCNPAESPIGGSGATPSFLHSPPLSPAIDPTPPLSGHSSPIAHRHKRG</sequence>
<protein>
    <submittedName>
        <fullName evidence="1">Uncharacterized protein</fullName>
    </submittedName>
</protein>
<organism evidence="1 2">
    <name type="scientific">Thelephora ganbajun</name>
    <name type="common">Ganba fungus</name>
    <dbReference type="NCBI Taxonomy" id="370292"/>
    <lineage>
        <taxon>Eukaryota</taxon>
        <taxon>Fungi</taxon>
        <taxon>Dikarya</taxon>
        <taxon>Basidiomycota</taxon>
        <taxon>Agaricomycotina</taxon>
        <taxon>Agaricomycetes</taxon>
        <taxon>Thelephorales</taxon>
        <taxon>Thelephoraceae</taxon>
        <taxon>Thelephora</taxon>
    </lineage>
</organism>
<dbReference type="EMBL" id="MU118285">
    <property type="protein sequence ID" value="KAF9643099.1"/>
    <property type="molecule type" value="Genomic_DNA"/>
</dbReference>
<evidence type="ECO:0000313" key="2">
    <source>
        <dbReference type="Proteomes" id="UP000886501"/>
    </source>
</evidence>
<gene>
    <name evidence="1" type="ORF">BDM02DRAFT_3192215</name>
</gene>
<name>A0ACB6Z0T7_THEGA</name>
<reference evidence="1" key="2">
    <citation type="journal article" date="2020" name="Nat. Commun.">
        <title>Large-scale genome sequencing of mycorrhizal fungi provides insights into the early evolution of symbiotic traits.</title>
        <authorList>
            <person name="Miyauchi S."/>
            <person name="Kiss E."/>
            <person name="Kuo A."/>
            <person name="Drula E."/>
            <person name="Kohler A."/>
            <person name="Sanchez-Garcia M."/>
            <person name="Morin E."/>
            <person name="Andreopoulos B."/>
            <person name="Barry K.W."/>
            <person name="Bonito G."/>
            <person name="Buee M."/>
            <person name="Carver A."/>
            <person name="Chen C."/>
            <person name="Cichocki N."/>
            <person name="Clum A."/>
            <person name="Culley D."/>
            <person name="Crous P.W."/>
            <person name="Fauchery L."/>
            <person name="Girlanda M."/>
            <person name="Hayes R.D."/>
            <person name="Keri Z."/>
            <person name="LaButti K."/>
            <person name="Lipzen A."/>
            <person name="Lombard V."/>
            <person name="Magnuson J."/>
            <person name="Maillard F."/>
            <person name="Murat C."/>
            <person name="Nolan M."/>
            <person name="Ohm R.A."/>
            <person name="Pangilinan J."/>
            <person name="Pereira M.F."/>
            <person name="Perotto S."/>
            <person name="Peter M."/>
            <person name="Pfister S."/>
            <person name="Riley R."/>
            <person name="Sitrit Y."/>
            <person name="Stielow J.B."/>
            <person name="Szollosi G."/>
            <person name="Zifcakova L."/>
            <person name="Stursova M."/>
            <person name="Spatafora J.W."/>
            <person name="Tedersoo L."/>
            <person name="Vaario L.M."/>
            <person name="Yamada A."/>
            <person name="Yan M."/>
            <person name="Wang P."/>
            <person name="Xu J."/>
            <person name="Bruns T."/>
            <person name="Baldrian P."/>
            <person name="Vilgalys R."/>
            <person name="Dunand C."/>
            <person name="Henrissat B."/>
            <person name="Grigoriev I.V."/>
            <person name="Hibbett D."/>
            <person name="Nagy L.G."/>
            <person name="Martin F.M."/>
        </authorList>
    </citation>
    <scope>NUCLEOTIDE SEQUENCE</scope>
    <source>
        <strain evidence="1">P2</strain>
    </source>
</reference>
<accession>A0ACB6Z0T7</accession>
<reference evidence="1" key="1">
    <citation type="submission" date="2019-10" db="EMBL/GenBank/DDBJ databases">
        <authorList>
            <consortium name="DOE Joint Genome Institute"/>
            <person name="Kuo A."/>
            <person name="Miyauchi S."/>
            <person name="Kiss E."/>
            <person name="Drula E."/>
            <person name="Kohler A."/>
            <person name="Sanchez-Garcia M."/>
            <person name="Andreopoulos B."/>
            <person name="Barry K.W."/>
            <person name="Bonito G."/>
            <person name="Buee M."/>
            <person name="Carver A."/>
            <person name="Chen C."/>
            <person name="Cichocki N."/>
            <person name="Clum A."/>
            <person name="Culley D."/>
            <person name="Crous P.W."/>
            <person name="Fauchery L."/>
            <person name="Girlanda M."/>
            <person name="Hayes R."/>
            <person name="Keri Z."/>
            <person name="Labutti K."/>
            <person name="Lipzen A."/>
            <person name="Lombard V."/>
            <person name="Magnuson J."/>
            <person name="Maillard F."/>
            <person name="Morin E."/>
            <person name="Murat C."/>
            <person name="Nolan M."/>
            <person name="Ohm R."/>
            <person name="Pangilinan J."/>
            <person name="Pereira M."/>
            <person name="Perotto S."/>
            <person name="Peter M."/>
            <person name="Riley R."/>
            <person name="Sitrit Y."/>
            <person name="Stielow B."/>
            <person name="Szollosi G."/>
            <person name="Zifcakova L."/>
            <person name="Stursova M."/>
            <person name="Spatafora J.W."/>
            <person name="Tedersoo L."/>
            <person name="Vaario L.-M."/>
            <person name="Yamada A."/>
            <person name="Yan M."/>
            <person name="Wang P."/>
            <person name="Xu J."/>
            <person name="Bruns T."/>
            <person name="Baldrian P."/>
            <person name="Vilgalys R."/>
            <person name="Henrissat B."/>
            <person name="Grigoriev I.V."/>
            <person name="Hibbett D."/>
            <person name="Nagy L.G."/>
            <person name="Martin F.M."/>
        </authorList>
    </citation>
    <scope>NUCLEOTIDE SEQUENCE</scope>
    <source>
        <strain evidence="1">P2</strain>
    </source>
</reference>